<name>A0ABQ3EXQ7_9ACTN</name>
<comment type="caution">
    <text evidence="2">The sequence shown here is derived from an EMBL/GenBank/DDBJ whole genome shotgun (WGS) entry which is preliminary data.</text>
</comment>
<dbReference type="Proteomes" id="UP000642673">
    <property type="component" value="Unassembled WGS sequence"/>
</dbReference>
<evidence type="ECO:0000313" key="2">
    <source>
        <dbReference type="EMBL" id="GHB71771.1"/>
    </source>
</evidence>
<proteinExistence type="predicted"/>
<evidence type="ECO:0000256" key="1">
    <source>
        <dbReference type="SAM" id="SignalP"/>
    </source>
</evidence>
<reference evidence="3" key="1">
    <citation type="journal article" date="2019" name="Int. J. Syst. Evol. Microbiol.">
        <title>The Global Catalogue of Microorganisms (GCM) 10K type strain sequencing project: providing services to taxonomists for standard genome sequencing and annotation.</title>
        <authorList>
            <consortium name="The Broad Institute Genomics Platform"/>
            <consortium name="The Broad Institute Genome Sequencing Center for Infectious Disease"/>
            <person name="Wu L."/>
            <person name="Ma J."/>
        </authorList>
    </citation>
    <scope>NUCLEOTIDE SEQUENCE [LARGE SCALE GENOMIC DNA]</scope>
    <source>
        <strain evidence="3">JCM 4738</strain>
    </source>
</reference>
<gene>
    <name evidence="2" type="ORF">GCM10010347_47650</name>
</gene>
<feature type="signal peptide" evidence="1">
    <location>
        <begin position="1"/>
        <end position="28"/>
    </location>
</feature>
<evidence type="ECO:0000313" key="3">
    <source>
        <dbReference type="Proteomes" id="UP000642673"/>
    </source>
</evidence>
<dbReference type="EMBL" id="BMVP01000010">
    <property type="protein sequence ID" value="GHB71771.1"/>
    <property type="molecule type" value="Genomic_DNA"/>
</dbReference>
<organism evidence="2 3">
    <name type="scientific">Streptomyces cirratus</name>
    <dbReference type="NCBI Taxonomy" id="68187"/>
    <lineage>
        <taxon>Bacteria</taxon>
        <taxon>Bacillati</taxon>
        <taxon>Actinomycetota</taxon>
        <taxon>Actinomycetes</taxon>
        <taxon>Kitasatosporales</taxon>
        <taxon>Streptomycetaceae</taxon>
        <taxon>Streptomyces</taxon>
    </lineage>
</organism>
<sequence>MKTSKCAVVPLGLGVLLAAVTASVPAAAQSRPSSAGPAAMATRVTLTNVDDGRNVVLNPGDDVEVRLTGYRSGGLNYSWDVPVAAVPLVLRRTAGGTTPSGGASAVFHAAGPGISTITAVRHCRPDPGRACPLVIVPWKVAAEVK</sequence>
<protein>
    <recommendedName>
        <fullName evidence="4">Chagasin family peptidase inhibitor I42</fullName>
    </recommendedName>
</protein>
<evidence type="ECO:0008006" key="4">
    <source>
        <dbReference type="Google" id="ProtNLM"/>
    </source>
</evidence>
<dbReference type="RefSeq" id="WP_190186246.1">
    <property type="nucleotide sequence ID" value="NZ_BMVP01000010.1"/>
</dbReference>
<accession>A0ABQ3EXQ7</accession>
<keyword evidence="1" id="KW-0732">Signal</keyword>
<keyword evidence="3" id="KW-1185">Reference proteome</keyword>
<feature type="chain" id="PRO_5046536661" description="Chagasin family peptidase inhibitor I42" evidence="1">
    <location>
        <begin position="29"/>
        <end position="145"/>
    </location>
</feature>